<dbReference type="Proteomes" id="UP001369815">
    <property type="component" value="Unassembled WGS sequence"/>
</dbReference>
<feature type="compositionally biased region" description="Pro residues" evidence="1">
    <location>
        <begin position="247"/>
        <end position="256"/>
    </location>
</feature>
<reference evidence="3 4" key="1">
    <citation type="journal article" date="2024" name="Front Chem Biol">
        <title>Unveiling the potential of Daldinia eschscholtzii MFLUCC 19-0629 through bioactivity and bioinformatics studies for enhanced sustainable agriculture production.</title>
        <authorList>
            <person name="Brooks S."/>
            <person name="Weaver J.A."/>
            <person name="Klomchit A."/>
            <person name="Alharthi S.A."/>
            <person name="Onlamun T."/>
            <person name="Nurani R."/>
            <person name="Vong T.K."/>
            <person name="Alberti F."/>
            <person name="Greco C."/>
        </authorList>
    </citation>
    <scope>NUCLEOTIDE SEQUENCE [LARGE SCALE GENOMIC DNA]</scope>
    <source>
        <strain evidence="3">MFLUCC 19-0629</strain>
    </source>
</reference>
<dbReference type="GO" id="GO:0071944">
    <property type="term" value="C:cell periphery"/>
    <property type="evidence" value="ECO:0007669"/>
    <property type="project" value="TreeGrafter"/>
</dbReference>
<dbReference type="GO" id="GO:0004843">
    <property type="term" value="F:cysteine-type deubiquitinase activity"/>
    <property type="evidence" value="ECO:0007669"/>
    <property type="project" value="InterPro"/>
</dbReference>
<dbReference type="EMBL" id="JBANMG010000003">
    <property type="protein sequence ID" value="KAK6955191.1"/>
    <property type="molecule type" value="Genomic_DNA"/>
</dbReference>
<evidence type="ECO:0000259" key="2">
    <source>
        <dbReference type="Pfam" id="PF04424"/>
    </source>
</evidence>
<feature type="compositionally biased region" description="Low complexity" evidence="1">
    <location>
        <begin position="878"/>
        <end position="897"/>
    </location>
</feature>
<organism evidence="3 4">
    <name type="scientific">Daldinia eschscholtzii</name>
    <dbReference type="NCBI Taxonomy" id="292717"/>
    <lineage>
        <taxon>Eukaryota</taxon>
        <taxon>Fungi</taxon>
        <taxon>Dikarya</taxon>
        <taxon>Ascomycota</taxon>
        <taxon>Pezizomycotina</taxon>
        <taxon>Sordariomycetes</taxon>
        <taxon>Xylariomycetidae</taxon>
        <taxon>Xylariales</taxon>
        <taxon>Hypoxylaceae</taxon>
        <taxon>Daldinia</taxon>
    </lineage>
</organism>
<feature type="compositionally biased region" description="Polar residues" evidence="1">
    <location>
        <begin position="221"/>
        <end position="231"/>
    </location>
</feature>
<evidence type="ECO:0000313" key="3">
    <source>
        <dbReference type="EMBL" id="KAK6955191.1"/>
    </source>
</evidence>
<feature type="compositionally biased region" description="Basic and acidic residues" evidence="1">
    <location>
        <begin position="741"/>
        <end position="750"/>
    </location>
</feature>
<feature type="compositionally biased region" description="Polar residues" evidence="1">
    <location>
        <begin position="899"/>
        <end position="914"/>
    </location>
</feature>
<dbReference type="InterPro" id="IPR033979">
    <property type="entry name" value="MINDY_domain"/>
</dbReference>
<feature type="compositionally biased region" description="Polar residues" evidence="1">
    <location>
        <begin position="168"/>
        <end position="184"/>
    </location>
</feature>
<dbReference type="InterPro" id="IPR007518">
    <property type="entry name" value="MINDY"/>
</dbReference>
<feature type="compositionally biased region" description="Basic and acidic residues" evidence="1">
    <location>
        <begin position="762"/>
        <end position="776"/>
    </location>
</feature>
<feature type="compositionally biased region" description="Basic and acidic residues" evidence="1">
    <location>
        <begin position="260"/>
        <end position="275"/>
    </location>
</feature>
<feature type="domain" description="MINDY deubiquitinase" evidence="2">
    <location>
        <begin position="386"/>
        <end position="683"/>
    </location>
</feature>
<evidence type="ECO:0000313" key="4">
    <source>
        <dbReference type="Proteomes" id="UP001369815"/>
    </source>
</evidence>
<proteinExistence type="predicted"/>
<evidence type="ECO:0000256" key="1">
    <source>
        <dbReference type="SAM" id="MobiDB-lite"/>
    </source>
</evidence>
<feature type="compositionally biased region" description="Polar residues" evidence="1">
    <location>
        <begin position="778"/>
        <end position="788"/>
    </location>
</feature>
<dbReference type="GO" id="GO:1990380">
    <property type="term" value="F:K48-linked deubiquitinase activity"/>
    <property type="evidence" value="ECO:0007669"/>
    <property type="project" value="InterPro"/>
</dbReference>
<feature type="compositionally biased region" description="Basic and acidic residues" evidence="1">
    <location>
        <begin position="87"/>
        <end position="100"/>
    </location>
</feature>
<dbReference type="AlphaFoldDB" id="A0AAX6MSP3"/>
<dbReference type="GO" id="GO:0005829">
    <property type="term" value="C:cytosol"/>
    <property type="evidence" value="ECO:0007669"/>
    <property type="project" value="TreeGrafter"/>
</dbReference>
<keyword evidence="4" id="KW-1185">Reference proteome</keyword>
<protein>
    <recommendedName>
        <fullName evidence="2">MINDY deubiquitinase domain-containing protein</fullName>
    </recommendedName>
</protein>
<feature type="region of interest" description="Disordered" evidence="1">
    <location>
        <begin position="1"/>
        <end position="384"/>
    </location>
</feature>
<feature type="compositionally biased region" description="Pro residues" evidence="1">
    <location>
        <begin position="149"/>
        <end position="162"/>
    </location>
</feature>
<dbReference type="GO" id="GO:0071108">
    <property type="term" value="P:protein K48-linked deubiquitination"/>
    <property type="evidence" value="ECO:0007669"/>
    <property type="project" value="TreeGrafter"/>
</dbReference>
<name>A0AAX6MSP3_9PEZI</name>
<feature type="region of interest" description="Disordered" evidence="1">
    <location>
        <begin position="684"/>
        <end position="940"/>
    </location>
</feature>
<sequence length="940" mass="102056">MVARKPLPDGSSANTNTPPPAVSIQGVRQELWPPSDSESESARVWAREDPAISQHGTTSPAVSGGHNIPQDIPQDIPHALQTGTAYRQDEDNPWDDRDKNSAPNIVTESKVKPDEMPKALWPGGTRFETNPFKRKPVQSTSTINQEEPPAAPANPPPAPPIASVPTGALSQLNISEPETNTNPWQPALGESRPSDTSHPVPPLSDQEPKSNVWDSGLPSRAPSTGPASNSPGLLPLHTEGESQPWNDAPPNPPLQPLPERSQEAEQIFDDRHAWDDLGSSNKGKQPDLQASHVHSETVDGWNLIDHEPIPEPEPGTLSKQSTWENFIDADDEKPKEEPPPAMTAPTTGVPPVSPVPPVLPPRRASVDEPPPQPPRRQSPSIASKSETYQIKNITWFDATAAKNPRRSPILVQNANGPCPLVALVNALTLTTPASQMTSNLVETLRSREQISLNFLLEAIIDELMTHRHTSPDVSLPDMTELYNFLQGLHTGMNVNPRFIPDPQSSPLHNQNSAQSDLIPGTFENTRDMKLYSTFSIPLIHGWLPPRDDPVYDSLTRQASSYDDAQSILFREEELEDKLSNSDVGLTEQEQQLYQDIIIIKSFLSTSATQLTPWGLEVITKAVKPGSVSILFRNDHFSTLYRHPQTQKLFTLVTDAGYYTHDEVVWESLVDVRGERTEFFSGDFRIVGGPQHQRSSGNAPGVWGSEGGSSSNAQGGGWQTVQNRRSRNSRASEAGPSTPISPKHEQEDRDLALALQLQEEEEERHRAEQAARRRESQLSEQFIEQQGRQGTPARGGHNPRGSMGRGGRGGGAPLPPARISSANQSTSTVSSRGRPAQQVRSLIPPVSTTHRPADDHGDDAPPSYEQASKSTPYVPPAGHPSHPDSTPSTPSATPRGRTQFGGQNNAGPSTPSRGRQSAPPVPVGNAGTATGGGKEKDCIVM</sequence>
<feature type="compositionally biased region" description="Low complexity" evidence="1">
    <location>
        <begin position="816"/>
        <end position="830"/>
    </location>
</feature>
<dbReference type="Pfam" id="PF04424">
    <property type="entry name" value="MINDY_DUB"/>
    <property type="match status" value="1"/>
</dbReference>
<accession>A0AAX6MSP3</accession>
<dbReference type="PANTHER" id="PTHR18063:SF6">
    <property type="entry name" value="UBIQUITIN CARBOXYL-TERMINAL HYDROLASE"/>
    <property type="match status" value="1"/>
</dbReference>
<feature type="compositionally biased region" description="Pro residues" evidence="1">
    <location>
        <begin position="351"/>
        <end position="360"/>
    </location>
</feature>
<feature type="compositionally biased region" description="Gly residues" evidence="1">
    <location>
        <begin position="802"/>
        <end position="811"/>
    </location>
</feature>
<gene>
    <name evidence="3" type="ORF">Daesc_002822</name>
</gene>
<comment type="caution">
    <text evidence="3">The sequence shown here is derived from an EMBL/GenBank/DDBJ whole genome shotgun (WGS) entry which is preliminary data.</text>
</comment>
<dbReference type="GO" id="GO:0016807">
    <property type="term" value="F:cysteine-type carboxypeptidase activity"/>
    <property type="evidence" value="ECO:0007669"/>
    <property type="project" value="TreeGrafter"/>
</dbReference>
<dbReference type="PANTHER" id="PTHR18063">
    <property type="entry name" value="NF-E2 INDUCIBLE PROTEIN"/>
    <property type="match status" value="1"/>
</dbReference>